<proteinExistence type="predicted"/>
<protein>
    <submittedName>
        <fullName evidence="3">Acetyltransferase</fullName>
    </submittedName>
</protein>
<dbReference type="AlphaFoldDB" id="A0A0A5JNF8"/>
<dbReference type="InterPro" id="IPR000182">
    <property type="entry name" value="GNAT_dom"/>
</dbReference>
<evidence type="ECO:0000256" key="1">
    <source>
        <dbReference type="ARBA" id="ARBA00022679"/>
    </source>
</evidence>
<dbReference type="PANTHER" id="PTHR13947">
    <property type="entry name" value="GNAT FAMILY N-ACETYLTRANSFERASE"/>
    <property type="match status" value="1"/>
</dbReference>
<name>A0A0A5JNF8_PHOS4</name>
<dbReference type="SUPFAM" id="SSF55729">
    <property type="entry name" value="Acyl-CoA N-acyltransferases (Nat)"/>
    <property type="match status" value="1"/>
</dbReference>
<dbReference type="PROSITE" id="PS51186">
    <property type="entry name" value="GNAT"/>
    <property type="match status" value="1"/>
</dbReference>
<dbReference type="PANTHER" id="PTHR13947:SF37">
    <property type="entry name" value="LD18367P"/>
    <property type="match status" value="1"/>
</dbReference>
<organism evidence="3 4">
    <name type="scientific">Photobacterium sp. (strain ATCC 43367)</name>
    <dbReference type="NCBI Taxonomy" id="379097"/>
    <lineage>
        <taxon>Bacteria</taxon>
        <taxon>Pseudomonadati</taxon>
        <taxon>Pseudomonadota</taxon>
        <taxon>Gammaproteobacteria</taxon>
        <taxon>Vibrionales</taxon>
        <taxon>Vibrionaceae</taxon>
        <taxon>Vibrio</taxon>
        <taxon>Vibrio oreintalis group</taxon>
    </lineage>
</organism>
<gene>
    <name evidence="3" type="ORF">NM06_06335</name>
</gene>
<dbReference type="EMBL" id="JRWP01000005">
    <property type="protein sequence ID" value="KGY09463.1"/>
    <property type="molecule type" value="Genomic_DNA"/>
</dbReference>
<dbReference type="Proteomes" id="UP000030451">
    <property type="component" value="Unassembled WGS sequence"/>
</dbReference>
<dbReference type="STRING" id="379097.SE23_14165"/>
<keyword evidence="1 3" id="KW-0808">Transferase</keyword>
<comment type="caution">
    <text evidence="3">The sequence shown here is derived from an EMBL/GenBank/DDBJ whole genome shotgun (WGS) entry which is preliminary data.</text>
</comment>
<evidence type="ECO:0000259" key="2">
    <source>
        <dbReference type="PROSITE" id="PS51186"/>
    </source>
</evidence>
<evidence type="ECO:0000313" key="4">
    <source>
        <dbReference type="Proteomes" id="UP000030451"/>
    </source>
</evidence>
<dbReference type="CDD" id="cd04301">
    <property type="entry name" value="NAT_SF"/>
    <property type="match status" value="1"/>
</dbReference>
<dbReference type="OrthoDB" id="5419426at2"/>
<sequence length="161" mass="17536">MAVLIEPIKAHQDDQICKIIKAVGAEFGAIGEGFGPSDPEVLAMSQYYTAQNRSLYLVASLNGKIVGGCGIAPFQGSNTVCELKKLFLLEESRGHGIGQALSEQCLTYAKEQGFRDCYLDTLTSMKSAIRLYEKLGFAHLDQPLDGTEHSGCDVWMLKSLD</sequence>
<accession>A0A0A5JNF8</accession>
<feature type="domain" description="N-acetyltransferase" evidence="2">
    <location>
        <begin position="3"/>
        <end position="161"/>
    </location>
</feature>
<dbReference type="GO" id="GO:0008080">
    <property type="term" value="F:N-acetyltransferase activity"/>
    <property type="evidence" value="ECO:0007669"/>
    <property type="project" value="InterPro"/>
</dbReference>
<dbReference type="InterPro" id="IPR016181">
    <property type="entry name" value="Acyl_CoA_acyltransferase"/>
</dbReference>
<dbReference type="Pfam" id="PF00583">
    <property type="entry name" value="Acetyltransf_1"/>
    <property type="match status" value="1"/>
</dbReference>
<dbReference type="RefSeq" id="WP_038189274.1">
    <property type="nucleotide sequence ID" value="NZ_JRWP01000005.1"/>
</dbReference>
<reference evidence="3 4" key="1">
    <citation type="submission" date="2014-10" db="EMBL/GenBank/DDBJ databases">
        <title>Genome sequencing of Vibrio sinaloensis T08.</title>
        <authorList>
            <person name="Chan K.-G."/>
            <person name="Mohamad N.I."/>
        </authorList>
    </citation>
    <scope>NUCLEOTIDE SEQUENCE [LARGE SCALE GENOMIC DNA]</scope>
    <source>
        <strain evidence="3 4">T08</strain>
    </source>
</reference>
<dbReference type="InterPro" id="IPR050769">
    <property type="entry name" value="NAT_camello-type"/>
</dbReference>
<evidence type="ECO:0000313" key="3">
    <source>
        <dbReference type="EMBL" id="KGY09463.1"/>
    </source>
</evidence>
<dbReference type="Gene3D" id="3.40.630.30">
    <property type="match status" value="1"/>
</dbReference>